<dbReference type="PANTHER" id="PTHR35742">
    <property type="entry name" value="THYLAKOID LUMENAL 16.5 KDA PROTEIN, CHLOROPLASTIC"/>
    <property type="match status" value="1"/>
</dbReference>
<dbReference type="GO" id="GO:0010206">
    <property type="term" value="P:photosystem II repair"/>
    <property type="evidence" value="ECO:0007669"/>
    <property type="project" value="InterPro"/>
</dbReference>
<gene>
    <name evidence="2" type="ORF">MUK42_18775</name>
</gene>
<organism evidence="2 3">
    <name type="scientific">Musa troglodytarum</name>
    <name type="common">fe'i banana</name>
    <dbReference type="NCBI Taxonomy" id="320322"/>
    <lineage>
        <taxon>Eukaryota</taxon>
        <taxon>Viridiplantae</taxon>
        <taxon>Streptophyta</taxon>
        <taxon>Embryophyta</taxon>
        <taxon>Tracheophyta</taxon>
        <taxon>Spermatophyta</taxon>
        <taxon>Magnoliopsida</taxon>
        <taxon>Liliopsida</taxon>
        <taxon>Zingiberales</taxon>
        <taxon>Musaceae</taxon>
        <taxon>Musa</taxon>
    </lineage>
</organism>
<dbReference type="InterPro" id="IPR038862">
    <property type="entry name" value="MPH2"/>
</dbReference>
<evidence type="ECO:0000313" key="3">
    <source>
        <dbReference type="Proteomes" id="UP001055439"/>
    </source>
</evidence>
<proteinExistence type="predicted"/>
<dbReference type="OrthoDB" id="1924976at2759"/>
<dbReference type="Pfam" id="PF20675">
    <property type="entry name" value="MPH2"/>
    <property type="match status" value="1"/>
</dbReference>
<feature type="non-terminal residue" evidence="2">
    <location>
        <position position="1"/>
    </location>
</feature>
<protein>
    <submittedName>
        <fullName evidence="2">Thylakoid lumenal 16.5 kDa protein</fullName>
    </submittedName>
</protein>
<feature type="domain" description="Maintenance of Photosystem II under High light 2 C-terminal" evidence="1">
    <location>
        <begin position="20"/>
        <end position="108"/>
    </location>
</feature>
<dbReference type="InterPro" id="IPR049072">
    <property type="entry name" value="MPH2_C"/>
</dbReference>
<reference evidence="2" key="1">
    <citation type="submission" date="2022-05" db="EMBL/GenBank/DDBJ databases">
        <title>The Musa troglodytarum L. genome provides insights into the mechanism of non-climacteric behaviour and enrichment of carotenoids.</title>
        <authorList>
            <person name="Wang J."/>
        </authorList>
    </citation>
    <scope>NUCLEOTIDE SEQUENCE</scope>
    <source>
        <tissue evidence="2">Leaf</tissue>
    </source>
</reference>
<dbReference type="Proteomes" id="UP001055439">
    <property type="component" value="Chromosome 8"/>
</dbReference>
<dbReference type="PANTHER" id="PTHR35742:SF1">
    <property type="entry name" value="THYLAKOID LUMENAL 16.5 KDA PROTEIN, CHLOROPLASTIC"/>
    <property type="match status" value="1"/>
</dbReference>
<keyword evidence="3" id="KW-1185">Reference proteome</keyword>
<evidence type="ECO:0000259" key="1">
    <source>
        <dbReference type="Pfam" id="PF20675"/>
    </source>
</evidence>
<sequence>DRKKRLQRQGVISSSDKEKGYLQELIYKLSKVGQALENDDLTAASSLLGPSTNADWVKNLSTSPEEKTEVDNFNSSLTSLFRSVGDRDIESSKLAFVSSASALEKWEKIIPHSSIYYLRLYRLQRIRFSGGHI</sequence>
<accession>A0A9E7L8K7</accession>
<dbReference type="AlphaFoldDB" id="A0A9E7L8K7"/>
<evidence type="ECO:0000313" key="2">
    <source>
        <dbReference type="EMBL" id="URE41915.1"/>
    </source>
</evidence>
<dbReference type="EMBL" id="CP097510">
    <property type="protein sequence ID" value="URE41915.1"/>
    <property type="molecule type" value="Genomic_DNA"/>
</dbReference>
<name>A0A9E7L8K7_9LILI</name>